<feature type="chain" id="PRO_5023110168" evidence="10">
    <location>
        <begin position="28"/>
        <end position="1039"/>
    </location>
</feature>
<feature type="domain" description="TonB-dependent receptor-like beta-barrel" evidence="11">
    <location>
        <begin position="458"/>
        <end position="875"/>
    </location>
</feature>
<dbReference type="InterPro" id="IPR012910">
    <property type="entry name" value="Plug_dom"/>
</dbReference>
<dbReference type="InterPro" id="IPR037066">
    <property type="entry name" value="Plug_dom_sf"/>
</dbReference>
<dbReference type="SUPFAM" id="SSF56935">
    <property type="entry name" value="Porins"/>
    <property type="match status" value="1"/>
</dbReference>
<evidence type="ECO:0000256" key="7">
    <source>
        <dbReference type="ARBA" id="ARBA00023237"/>
    </source>
</evidence>
<dbReference type="Gene3D" id="2.170.130.10">
    <property type="entry name" value="TonB-dependent receptor, plug domain"/>
    <property type="match status" value="1"/>
</dbReference>
<dbReference type="InterPro" id="IPR008969">
    <property type="entry name" value="CarboxyPept-like_regulatory"/>
</dbReference>
<comment type="subcellular location">
    <subcellularLocation>
        <location evidence="1 8">Cell outer membrane</location>
        <topology evidence="1 8">Multi-pass membrane protein</topology>
    </subcellularLocation>
</comment>
<dbReference type="Pfam" id="PF00593">
    <property type="entry name" value="TonB_dep_Rec_b-barrel"/>
    <property type="match status" value="1"/>
</dbReference>
<keyword evidence="13" id="KW-0675">Receptor</keyword>
<gene>
    <name evidence="13" type="ORF">FSB75_20915</name>
</gene>
<protein>
    <submittedName>
        <fullName evidence="13">TonB-dependent receptor</fullName>
    </submittedName>
</protein>
<evidence type="ECO:0000256" key="5">
    <source>
        <dbReference type="ARBA" id="ARBA00023077"/>
    </source>
</evidence>
<evidence type="ECO:0000256" key="4">
    <source>
        <dbReference type="ARBA" id="ARBA00022692"/>
    </source>
</evidence>
<evidence type="ECO:0000259" key="11">
    <source>
        <dbReference type="Pfam" id="PF00593"/>
    </source>
</evidence>
<dbReference type="Pfam" id="PF07715">
    <property type="entry name" value="Plug"/>
    <property type="match status" value="1"/>
</dbReference>
<dbReference type="InterPro" id="IPR023997">
    <property type="entry name" value="TonB-dep_OMP_SusC/RagA_CS"/>
</dbReference>
<evidence type="ECO:0000256" key="1">
    <source>
        <dbReference type="ARBA" id="ARBA00004571"/>
    </source>
</evidence>
<keyword evidence="14" id="KW-1185">Reference proteome</keyword>
<keyword evidence="5 9" id="KW-0798">TonB box</keyword>
<evidence type="ECO:0000313" key="14">
    <source>
        <dbReference type="Proteomes" id="UP000321204"/>
    </source>
</evidence>
<organism evidence="13 14">
    <name type="scientific">Flavisolibacter ginsenosidimutans</name>
    <dbReference type="NCBI Taxonomy" id="661481"/>
    <lineage>
        <taxon>Bacteria</taxon>
        <taxon>Pseudomonadati</taxon>
        <taxon>Bacteroidota</taxon>
        <taxon>Chitinophagia</taxon>
        <taxon>Chitinophagales</taxon>
        <taxon>Chitinophagaceae</taxon>
        <taxon>Flavisolibacter</taxon>
    </lineage>
</organism>
<dbReference type="NCBIfam" id="TIGR04056">
    <property type="entry name" value="OMP_RagA_SusC"/>
    <property type="match status" value="1"/>
</dbReference>
<dbReference type="NCBIfam" id="TIGR04057">
    <property type="entry name" value="SusC_RagA_signa"/>
    <property type="match status" value="1"/>
</dbReference>
<evidence type="ECO:0000256" key="10">
    <source>
        <dbReference type="SAM" id="SignalP"/>
    </source>
</evidence>
<dbReference type="KEGG" id="fgg:FSB75_20915"/>
<dbReference type="PROSITE" id="PS52016">
    <property type="entry name" value="TONB_DEPENDENT_REC_3"/>
    <property type="match status" value="1"/>
</dbReference>
<evidence type="ECO:0000313" key="13">
    <source>
        <dbReference type="EMBL" id="QEC58262.1"/>
    </source>
</evidence>
<comment type="similarity">
    <text evidence="8 9">Belongs to the TonB-dependent receptor family.</text>
</comment>
<keyword evidence="4 8" id="KW-0812">Transmembrane</keyword>
<feature type="signal peptide" evidence="10">
    <location>
        <begin position="1"/>
        <end position="27"/>
    </location>
</feature>
<dbReference type="AlphaFoldDB" id="A0A5B8UPH9"/>
<dbReference type="InterPro" id="IPR023996">
    <property type="entry name" value="TonB-dep_OMP_SusC/RagA"/>
</dbReference>
<dbReference type="GO" id="GO:0009279">
    <property type="term" value="C:cell outer membrane"/>
    <property type="evidence" value="ECO:0007669"/>
    <property type="project" value="UniProtKB-SubCell"/>
</dbReference>
<reference evidence="13 14" key="1">
    <citation type="journal article" date="2015" name="Int. J. Syst. Evol. Microbiol.">
        <title>Flavisolibacter ginsenosidimutans sp. nov., with ginsenoside-converting activity isolated from soil used for cultivating ginseng.</title>
        <authorList>
            <person name="Zhao Y."/>
            <person name="Liu Q."/>
            <person name="Kang M.S."/>
            <person name="Jin F."/>
            <person name="Yu H."/>
            <person name="Im W.T."/>
        </authorList>
    </citation>
    <scope>NUCLEOTIDE SEQUENCE [LARGE SCALE GENOMIC DNA]</scope>
    <source>
        <strain evidence="13 14">Gsoil 636</strain>
    </source>
</reference>
<dbReference type="InterPro" id="IPR000531">
    <property type="entry name" value="Beta-barrel_TonB"/>
</dbReference>
<evidence type="ECO:0000256" key="9">
    <source>
        <dbReference type="RuleBase" id="RU003357"/>
    </source>
</evidence>
<keyword evidence="7 8" id="KW-0998">Cell outer membrane</keyword>
<evidence type="ECO:0000256" key="6">
    <source>
        <dbReference type="ARBA" id="ARBA00023136"/>
    </source>
</evidence>
<dbReference type="InterPro" id="IPR036942">
    <property type="entry name" value="Beta-barrel_TonB_sf"/>
</dbReference>
<dbReference type="RefSeq" id="WP_146791433.1">
    <property type="nucleotide sequence ID" value="NZ_BAABIO010000003.1"/>
</dbReference>
<accession>A0A5B8UPH9</accession>
<dbReference type="Proteomes" id="UP000321204">
    <property type="component" value="Chromosome"/>
</dbReference>
<dbReference type="EMBL" id="CP042433">
    <property type="protein sequence ID" value="QEC58262.1"/>
    <property type="molecule type" value="Genomic_DNA"/>
</dbReference>
<name>A0A5B8UPH9_9BACT</name>
<evidence type="ECO:0000256" key="8">
    <source>
        <dbReference type="PROSITE-ProRule" id="PRU01360"/>
    </source>
</evidence>
<evidence type="ECO:0000259" key="12">
    <source>
        <dbReference type="Pfam" id="PF07715"/>
    </source>
</evidence>
<evidence type="ECO:0000256" key="2">
    <source>
        <dbReference type="ARBA" id="ARBA00022448"/>
    </source>
</evidence>
<keyword evidence="3 8" id="KW-1134">Transmembrane beta strand</keyword>
<dbReference type="Gene3D" id="2.40.170.20">
    <property type="entry name" value="TonB-dependent receptor, beta-barrel domain"/>
    <property type="match status" value="1"/>
</dbReference>
<dbReference type="SUPFAM" id="SSF49464">
    <property type="entry name" value="Carboxypeptidase regulatory domain-like"/>
    <property type="match status" value="1"/>
</dbReference>
<keyword evidence="6 8" id="KW-0472">Membrane</keyword>
<feature type="domain" description="TonB-dependent receptor plug" evidence="12">
    <location>
        <begin position="120"/>
        <end position="227"/>
    </location>
</feature>
<keyword evidence="10" id="KW-0732">Signal</keyword>
<dbReference type="OrthoDB" id="9768177at2"/>
<sequence length="1039" mass="112966">MRKNPTALFRSLGLLSFLLLSSVFVQAQVSVSGKVTDETNKPIEGVTVQVNGAKTSTLTRADGSFQITVPSGNARLIFSSVGFERQEVAVNNQAIINVPLQSTNSALQDVVVIGYATVRKKDVTGAVSGLSQNEIKSRPVQDAVQAMQGKVAGVDITSNERPGSLGTINIRGVRSLLASNSPLFVVDGIPLVSGGIDNFNPADIESIDILKDASATAIYGSRGANGVVIVTTKQGKNGRVNLNVNSSLRFDNLVDNEKMFSAADYITFRRWAYYYAGLNYATGISTNPRGDQPTLATDRTFFNATADPAAWANIAKGWASGKWDGSAVTTTDWRGLVTQQSVTSDNSISVSGGTDKMRAYASFGYLNNTGTVKGQSYKRYTTNVNIEITPTKWFTFGSNVSVAYSVQQYGQSTRNVSTIGTPSGGLYESARSLFPYAVPYDSAGNRVLFPGGDNSWKNVVDEWNYNIDQRTTVRAFGSINGQVDIGNIFRPLKGLRYRMNFGPDIDLYTDGVYIDANSVANGGSTSYASLLKGKAFSYTLDNLLYYDKTIGAHSFGITLLASQTAFNADSSTINGNGIPFASQKWNALTSGTVTGTLSTSSNLVEQQLLSYMGRVNYSFKDKYLLTASIRRDGSSVFAKGHQYDNFPSAALAWRISREDFLQHSTWVNELKLRAGVGVTGNSAVAPYSTQGAIVSLFYPFSSTNTPGAYTNPLLANQDLKWEKTQQVNVGLDFSLFNRRVSGSVDVYSSKTSDLLLNRNLPSVTGYNTTYFNIGKTANNGIDISVSTVNYRSRSMLWTTTVNASWQKDHIVALSNGNQDDITNSLFIGQPLGVIYGYKALGIWQPGDTTAIKAFNANGGSFSPGFTRVADLNGDNKIDPNNDRQIIGWTRPRWVVGMTNTFVYKGVELSVFIYGRLHYWYNTGGEGEAARGVTRQINYYTPDNTNSEYQKPVYNAGNASLDPYFAALGYKKASFIKVRNISLGYTVNNKYLGKAGVSNLKAYVQVANPGMLFSQIKYLDMDVVSPTWNRGVTFGINATF</sequence>
<dbReference type="Pfam" id="PF13715">
    <property type="entry name" value="CarbopepD_reg_2"/>
    <property type="match status" value="1"/>
</dbReference>
<evidence type="ECO:0000256" key="3">
    <source>
        <dbReference type="ARBA" id="ARBA00022452"/>
    </source>
</evidence>
<dbReference type="Gene3D" id="2.60.40.1120">
    <property type="entry name" value="Carboxypeptidase-like, regulatory domain"/>
    <property type="match status" value="1"/>
</dbReference>
<dbReference type="InterPro" id="IPR039426">
    <property type="entry name" value="TonB-dep_rcpt-like"/>
</dbReference>
<keyword evidence="2 8" id="KW-0813">Transport</keyword>
<proteinExistence type="inferred from homology"/>